<dbReference type="GO" id="GO:0016810">
    <property type="term" value="F:hydrolase activity, acting on carbon-nitrogen (but not peptide) bonds"/>
    <property type="evidence" value="ECO:0007669"/>
    <property type="project" value="InterPro"/>
</dbReference>
<evidence type="ECO:0000259" key="1">
    <source>
        <dbReference type="Pfam" id="PF07969"/>
    </source>
</evidence>
<feature type="domain" description="Amidohydrolase 3" evidence="1">
    <location>
        <begin position="48"/>
        <end position="539"/>
    </location>
</feature>
<dbReference type="SUPFAM" id="SSF51338">
    <property type="entry name" value="Composite domain of metallo-dependent hydrolases"/>
    <property type="match status" value="1"/>
</dbReference>
<organism evidence="2 3">
    <name type="scientific">Flexivirga oryzae</name>
    <dbReference type="NCBI Taxonomy" id="1794944"/>
    <lineage>
        <taxon>Bacteria</taxon>
        <taxon>Bacillati</taxon>
        <taxon>Actinomycetota</taxon>
        <taxon>Actinomycetes</taxon>
        <taxon>Micrococcales</taxon>
        <taxon>Dermacoccaceae</taxon>
        <taxon>Flexivirga</taxon>
    </lineage>
</organism>
<dbReference type="EMBL" id="JACHVQ010000003">
    <property type="protein sequence ID" value="MBB2893793.1"/>
    <property type="molecule type" value="Genomic_DNA"/>
</dbReference>
<dbReference type="InterPro" id="IPR033932">
    <property type="entry name" value="YtcJ-like"/>
</dbReference>
<dbReference type="RefSeq" id="WP_183322226.1">
    <property type="nucleotide sequence ID" value="NZ_JACHVQ010000003.1"/>
</dbReference>
<reference evidence="2 3" key="1">
    <citation type="submission" date="2020-08" db="EMBL/GenBank/DDBJ databases">
        <title>Sequencing the genomes of 1000 actinobacteria strains.</title>
        <authorList>
            <person name="Klenk H.-P."/>
        </authorList>
    </citation>
    <scope>NUCLEOTIDE SEQUENCE [LARGE SCALE GENOMIC DNA]</scope>
    <source>
        <strain evidence="2 3">DSM 105369</strain>
    </source>
</reference>
<proteinExistence type="predicted"/>
<name>A0A839NC11_9MICO</name>
<comment type="caution">
    <text evidence="2">The sequence shown here is derived from an EMBL/GenBank/DDBJ whole genome shotgun (WGS) entry which is preliminary data.</text>
</comment>
<dbReference type="InterPro" id="IPR013108">
    <property type="entry name" value="Amidohydro_3"/>
</dbReference>
<dbReference type="InterPro" id="IPR011059">
    <property type="entry name" value="Metal-dep_hydrolase_composite"/>
</dbReference>
<dbReference type="PANTHER" id="PTHR22642">
    <property type="entry name" value="IMIDAZOLONEPROPIONASE"/>
    <property type="match status" value="1"/>
</dbReference>
<dbReference type="Gene3D" id="2.30.40.10">
    <property type="entry name" value="Urease, subunit C, domain 1"/>
    <property type="match status" value="1"/>
</dbReference>
<dbReference type="CDD" id="cd01300">
    <property type="entry name" value="YtcJ_like"/>
    <property type="match status" value="1"/>
</dbReference>
<dbReference type="Gene3D" id="3.20.20.140">
    <property type="entry name" value="Metal-dependent hydrolases"/>
    <property type="match status" value="1"/>
</dbReference>
<sequence length="543" mass="58547">MTRTVITGAKIFTADGAGSWSHAIAVDGDRIVALGDAALARTDGADTVIDARGRLVVPGFQDAHVHAPFAGNDLRHVWLNDTEATADAYLAAVADYARAHPDEEWIVGGGWYMEAFPGGTPHRDLLDAVVPDRPVFLMNRDVHGAWANSKALELAGLDRSTPDPADGRYERDADGELTGCLHEGAAYAFRDTVAPTPTVDDWVDGILTAQTYLHSLGITGWQDAWVTPQTLQAYRRLAADGRLTARVVGAQWWERSEGLEQIDRFVAQRDLGAPGFDPSRVKIMVDGVLENHTGSLQEPYCDGCGGYLMSADGPNRGLTYVDPEILKRAVTELDRLGFSVHMHAIGDAAVRRCLDAVEAARLDHGYRDTRHHIAHVQLVHPDDVPRFQQLGVTVNAQALWACNDRQMTQLTLPYLGAERSGWQYPFGSLAAAGATLAMGSDWPVSTPDPLAQIEVAVNRKDPGDRDAAPLLPHEALTLSGALRAFTAGSAHINGDDDAGRLAVGRRADLAVLDRDIFTDPTRVADAHVTLTMASGRVVHTAPA</sequence>
<dbReference type="AlphaFoldDB" id="A0A839NC11"/>
<keyword evidence="3" id="KW-1185">Reference proteome</keyword>
<gene>
    <name evidence="2" type="ORF">FHU39_003824</name>
</gene>
<evidence type="ECO:0000313" key="2">
    <source>
        <dbReference type="EMBL" id="MBB2893793.1"/>
    </source>
</evidence>
<dbReference type="Proteomes" id="UP000559182">
    <property type="component" value="Unassembled WGS sequence"/>
</dbReference>
<accession>A0A839NC11</accession>
<dbReference type="SUPFAM" id="SSF51556">
    <property type="entry name" value="Metallo-dependent hydrolases"/>
    <property type="match status" value="1"/>
</dbReference>
<dbReference type="InterPro" id="IPR032466">
    <property type="entry name" value="Metal_Hydrolase"/>
</dbReference>
<dbReference type="Gene3D" id="3.10.310.70">
    <property type="match status" value="1"/>
</dbReference>
<dbReference type="PANTHER" id="PTHR22642:SF2">
    <property type="entry name" value="PROTEIN LONG AFTER FAR-RED 3"/>
    <property type="match status" value="1"/>
</dbReference>
<protein>
    <recommendedName>
        <fullName evidence="1">Amidohydrolase 3 domain-containing protein</fullName>
    </recommendedName>
</protein>
<dbReference type="Pfam" id="PF07969">
    <property type="entry name" value="Amidohydro_3"/>
    <property type="match status" value="1"/>
</dbReference>
<evidence type="ECO:0000313" key="3">
    <source>
        <dbReference type="Proteomes" id="UP000559182"/>
    </source>
</evidence>